<feature type="region of interest" description="Disordered" evidence="1">
    <location>
        <begin position="405"/>
        <end position="469"/>
    </location>
</feature>
<proteinExistence type="predicted"/>
<evidence type="ECO:0000313" key="2">
    <source>
        <dbReference type="EMBL" id="CDW82966.1"/>
    </source>
</evidence>
<reference evidence="2 3" key="1">
    <citation type="submission" date="2014-06" db="EMBL/GenBank/DDBJ databases">
        <authorList>
            <person name="Swart Estienne"/>
        </authorList>
    </citation>
    <scope>NUCLEOTIDE SEQUENCE [LARGE SCALE GENOMIC DNA]</scope>
    <source>
        <strain evidence="2 3">130c</strain>
    </source>
</reference>
<evidence type="ECO:0000256" key="1">
    <source>
        <dbReference type="SAM" id="MobiDB-lite"/>
    </source>
</evidence>
<dbReference type="EMBL" id="CCKQ01011400">
    <property type="protein sequence ID" value="CDW82966.1"/>
    <property type="molecule type" value="Genomic_DNA"/>
</dbReference>
<organism evidence="2 3">
    <name type="scientific">Stylonychia lemnae</name>
    <name type="common">Ciliate</name>
    <dbReference type="NCBI Taxonomy" id="5949"/>
    <lineage>
        <taxon>Eukaryota</taxon>
        <taxon>Sar</taxon>
        <taxon>Alveolata</taxon>
        <taxon>Ciliophora</taxon>
        <taxon>Intramacronucleata</taxon>
        <taxon>Spirotrichea</taxon>
        <taxon>Stichotrichia</taxon>
        <taxon>Sporadotrichida</taxon>
        <taxon>Oxytrichidae</taxon>
        <taxon>Stylonychinae</taxon>
        <taxon>Stylonychia</taxon>
    </lineage>
</organism>
<protein>
    <submittedName>
        <fullName evidence="2">Uncharacterized protein</fullName>
    </submittedName>
</protein>
<dbReference type="InParanoid" id="A0A078AM55"/>
<evidence type="ECO:0000313" key="3">
    <source>
        <dbReference type="Proteomes" id="UP000039865"/>
    </source>
</evidence>
<dbReference type="AlphaFoldDB" id="A0A078AM55"/>
<sequence>MVLPVTSDLLGTNRSNEKKLQELRKWKNLQEEVNEVYHQTNERIGLYLEFLDFILINKGRLEQQPVDQKVQFKQSDKDNTLKELEPSEKYKVLKDVFTKVNDKVQILELKAQGNLGIDSNVSEGYYDQKNALFKQVKDVGDLTEKDLLKEIESKIDLNREEDLIEDFVKEKQKIGKSADVFSIYKLKSKVMNEKIDKIKRQFSEQTSTVINIRRSIDDNLLRIESQMKELQEVGSLNNNERASLVEDIKQETEQPQDPMTQQLIEQVQEKQRKLESQIDAIISEIQQIIFNSNQSQSLDSLRNKLGEIENQISDLKDSKKQVEAQNQELTERQTLINQQNEEFKSQIEQYKQKSENNELEGQEKDKRIFELSEENLTLQLELDQIRQQLLQSEDKNKQYENEINKLKEEQKQTVETKRKDQSADESDKEKKQEEEEEGKKKKQRKSKKNKKNKKQQEQSEQENQEQQNN</sequence>
<feature type="compositionally biased region" description="Basic residues" evidence="1">
    <location>
        <begin position="440"/>
        <end position="453"/>
    </location>
</feature>
<gene>
    <name evidence="2" type="primary">Contig17132.g18253</name>
    <name evidence="2" type="ORF">STYLEM_12003</name>
</gene>
<feature type="compositionally biased region" description="Basic and acidic residues" evidence="1">
    <location>
        <begin position="405"/>
        <end position="439"/>
    </location>
</feature>
<dbReference type="Proteomes" id="UP000039865">
    <property type="component" value="Unassembled WGS sequence"/>
</dbReference>
<dbReference type="OMA" id="DMANQKT"/>
<accession>A0A078AM55</accession>
<name>A0A078AM55_STYLE</name>
<keyword evidence="3" id="KW-1185">Reference proteome</keyword>